<name>A0AAD7RX18_9TELE</name>
<protein>
    <submittedName>
        <fullName evidence="1">Uncharacterized protein</fullName>
    </submittedName>
</protein>
<evidence type="ECO:0000313" key="2">
    <source>
        <dbReference type="Proteomes" id="UP001221898"/>
    </source>
</evidence>
<gene>
    <name evidence="1" type="ORF">AAFF_G00082840</name>
</gene>
<proteinExistence type="predicted"/>
<dbReference type="Proteomes" id="UP001221898">
    <property type="component" value="Unassembled WGS sequence"/>
</dbReference>
<dbReference type="EMBL" id="JAINUG010000150">
    <property type="protein sequence ID" value="KAJ8391974.1"/>
    <property type="molecule type" value="Genomic_DNA"/>
</dbReference>
<accession>A0AAD7RX18</accession>
<sequence>MTLYGEPTAAPCGHFCSKIHAAVTPLPSQTCGGAGSRRGSKAIAERTPALKMAMTQHFNGKVRLGRYSPFLNRRTGLYE</sequence>
<reference evidence="1" key="1">
    <citation type="journal article" date="2023" name="Science">
        <title>Genome structures resolve the early diversification of teleost fishes.</title>
        <authorList>
            <person name="Parey E."/>
            <person name="Louis A."/>
            <person name="Montfort J."/>
            <person name="Bouchez O."/>
            <person name="Roques C."/>
            <person name="Iampietro C."/>
            <person name="Lluch J."/>
            <person name="Castinel A."/>
            <person name="Donnadieu C."/>
            <person name="Desvignes T."/>
            <person name="Floi Bucao C."/>
            <person name="Jouanno E."/>
            <person name="Wen M."/>
            <person name="Mejri S."/>
            <person name="Dirks R."/>
            <person name="Jansen H."/>
            <person name="Henkel C."/>
            <person name="Chen W.J."/>
            <person name="Zahm M."/>
            <person name="Cabau C."/>
            <person name="Klopp C."/>
            <person name="Thompson A.W."/>
            <person name="Robinson-Rechavi M."/>
            <person name="Braasch I."/>
            <person name="Lecointre G."/>
            <person name="Bobe J."/>
            <person name="Postlethwait J.H."/>
            <person name="Berthelot C."/>
            <person name="Roest Crollius H."/>
            <person name="Guiguen Y."/>
        </authorList>
    </citation>
    <scope>NUCLEOTIDE SEQUENCE</scope>
    <source>
        <strain evidence="1">NC1722</strain>
    </source>
</reference>
<comment type="caution">
    <text evidence="1">The sequence shown here is derived from an EMBL/GenBank/DDBJ whole genome shotgun (WGS) entry which is preliminary data.</text>
</comment>
<dbReference type="AlphaFoldDB" id="A0AAD7RX18"/>
<evidence type="ECO:0000313" key="1">
    <source>
        <dbReference type="EMBL" id="KAJ8391974.1"/>
    </source>
</evidence>
<organism evidence="1 2">
    <name type="scientific">Aldrovandia affinis</name>
    <dbReference type="NCBI Taxonomy" id="143900"/>
    <lineage>
        <taxon>Eukaryota</taxon>
        <taxon>Metazoa</taxon>
        <taxon>Chordata</taxon>
        <taxon>Craniata</taxon>
        <taxon>Vertebrata</taxon>
        <taxon>Euteleostomi</taxon>
        <taxon>Actinopterygii</taxon>
        <taxon>Neopterygii</taxon>
        <taxon>Teleostei</taxon>
        <taxon>Notacanthiformes</taxon>
        <taxon>Halosauridae</taxon>
        <taxon>Aldrovandia</taxon>
    </lineage>
</organism>
<keyword evidence="2" id="KW-1185">Reference proteome</keyword>